<keyword evidence="6 11" id="KW-0812">Transmembrane</keyword>
<keyword evidence="5" id="KW-0929">Antimicrobial</keyword>
<evidence type="ECO:0000256" key="5">
    <source>
        <dbReference type="ARBA" id="ARBA00022529"/>
    </source>
</evidence>
<keyword evidence="13" id="KW-0614">Plasmid</keyword>
<feature type="domain" description="Channel forming colicins" evidence="12">
    <location>
        <begin position="236"/>
        <end position="419"/>
    </location>
</feature>
<evidence type="ECO:0000256" key="4">
    <source>
        <dbReference type="ARBA" id="ARBA00007595"/>
    </source>
</evidence>
<organism evidence="13 14">
    <name type="scientific">Mixta intestinalis</name>
    <dbReference type="NCBI Taxonomy" id="1615494"/>
    <lineage>
        <taxon>Bacteria</taxon>
        <taxon>Pseudomonadati</taxon>
        <taxon>Pseudomonadota</taxon>
        <taxon>Gammaproteobacteria</taxon>
        <taxon>Enterobacterales</taxon>
        <taxon>Erwiniaceae</taxon>
        <taxon>Mixta</taxon>
    </lineage>
</organism>
<evidence type="ECO:0000256" key="1">
    <source>
        <dbReference type="ARBA" id="ARBA00002178"/>
    </source>
</evidence>
<keyword evidence="10 11" id="KW-0472">Membrane</keyword>
<name>A0A6P1Q5Z0_9GAMM</name>
<dbReference type="Proteomes" id="UP000464053">
    <property type="component" value="Plasmid unnamed1"/>
</dbReference>
<dbReference type="KEGG" id="mint:C7M51_04434"/>
<dbReference type="PRINTS" id="PR00280">
    <property type="entry name" value="CHANLCOLICIN"/>
</dbReference>
<geneLocation type="plasmid" evidence="13 14">
    <name>unnamed1</name>
</geneLocation>
<reference evidence="13 14" key="1">
    <citation type="submission" date="2018-03" db="EMBL/GenBank/DDBJ databases">
        <title>Pantoea intestinalis SRCM103226 isolated form the mealworm.</title>
        <authorList>
            <person name="Jeong D.-Y."/>
            <person name="Kim J.W."/>
        </authorList>
    </citation>
    <scope>NUCLEOTIDE SEQUENCE [LARGE SCALE GENOMIC DNA]</scope>
    <source>
        <strain evidence="13 14">SRCM103226</strain>
        <plasmid evidence="13 14">unnamed1</plasmid>
    </source>
</reference>
<proteinExistence type="inferred from homology"/>
<evidence type="ECO:0000313" key="14">
    <source>
        <dbReference type="Proteomes" id="UP000464053"/>
    </source>
</evidence>
<gene>
    <name evidence="13" type="primary">cia</name>
    <name evidence="13" type="ORF">C7M51_04434</name>
</gene>
<dbReference type="InterPro" id="IPR000293">
    <property type="entry name" value="Channel_colicin_C"/>
</dbReference>
<comment type="function">
    <text evidence="2">Colicins are polypeptide toxins produced by and active against E.coli and closely related bacteria.</text>
</comment>
<dbReference type="InterPro" id="IPR038283">
    <property type="entry name" value="Channel_colicin_C_sf"/>
</dbReference>
<protein>
    <submittedName>
        <fullName evidence="13">Colicin-Ia</fullName>
    </submittedName>
</protein>
<dbReference type="OrthoDB" id="6899172at2"/>
<dbReference type="EMBL" id="CP028272">
    <property type="protein sequence ID" value="QHM74073.1"/>
    <property type="molecule type" value="Genomic_DNA"/>
</dbReference>
<dbReference type="SUPFAM" id="SSF56837">
    <property type="entry name" value="Colicin"/>
    <property type="match status" value="1"/>
</dbReference>
<evidence type="ECO:0000256" key="8">
    <source>
        <dbReference type="ARBA" id="ARBA00023022"/>
    </source>
</evidence>
<dbReference type="GO" id="GO:0050829">
    <property type="term" value="P:defense response to Gram-negative bacterium"/>
    <property type="evidence" value="ECO:0007669"/>
    <property type="project" value="InterPro"/>
</dbReference>
<evidence type="ECO:0000256" key="11">
    <source>
        <dbReference type="SAM" id="Phobius"/>
    </source>
</evidence>
<accession>A0A6P1Q5Z0</accession>
<comment type="function">
    <text evidence="1">This colicin is a channel-forming colicin. This class of transmembrane toxins depolarize the cytoplasmic membrane, leading to dissipation of cellular energy.</text>
</comment>
<dbReference type="Gene3D" id="1.10.490.30">
    <property type="entry name" value="Colicin"/>
    <property type="match status" value="1"/>
</dbReference>
<evidence type="ECO:0000256" key="6">
    <source>
        <dbReference type="ARBA" id="ARBA00022692"/>
    </source>
</evidence>
<keyword evidence="9" id="KW-0078">Bacteriocin</keyword>
<dbReference type="RefSeq" id="WP_160623813.1">
    <property type="nucleotide sequence ID" value="NZ_CP028272.1"/>
</dbReference>
<dbReference type="GO" id="GO:0140911">
    <property type="term" value="F:pore-forming activity"/>
    <property type="evidence" value="ECO:0007669"/>
    <property type="project" value="InterPro"/>
</dbReference>
<dbReference type="Pfam" id="PF01024">
    <property type="entry name" value="Colicin"/>
    <property type="match status" value="1"/>
</dbReference>
<keyword evidence="14" id="KW-1185">Reference proteome</keyword>
<evidence type="ECO:0000256" key="2">
    <source>
        <dbReference type="ARBA" id="ARBA00003197"/>
    </source>
</evidence>
<dbReference type="AlphaFoldDB" id="A0A6P1Q5Z0"/>
<sequence>MANVAYYVNGVPYTSDGSVIITITHGPLKPASNPSVFVNWPGMNPVPRGAGAIAYNAKKLSFHALYSLQEGRKKIDQILEQAQKNAPKEASRLRDEANALISALKSNGMFSNPALSFLINDLQDAVNSLKINIDLMNTSQQAVVSKHADTEKAFLNFMTKYKLKNFIGKPYNMIDLAISTTGPFLIKLWEKEVTPKFSAEIQEKNRLVNYLDRVKIAWNDVMLKKKKVEDTKKKEEEKKKEQEAVQAAMKTTANFYKELTEKFGDRYADAARELAESAKGKKLKNAEEALKAFNKYNNELNKKFGAKDREAITKALRALDRNQIASNLKNFSKAFGYTGKAIDFYDIFIVELPKAVESQNFRPFFVKMETYGAGMAATALTAFSYSIMLGTPLGIFGYVLMMTLVSVLVDEKLMEKINKAVGI</sequence>
<evidence type="ECO:0000259" key="12">
    <source>
        <dbReference type="Pfam" id="PF01024"/>
    </source>
</evidence>
<feature type="transmembrane region" description="Helical" evidence="11">
    <location>
        <begin position="385"/>
        <end position="409"/>
    </location>
</feature>
<comment type="subcellular location">
    <subcellularLocation>
        <location evidence="3">Membrane</location>
    </subcellularLocation>
</comment>
<keyword evidence="7 11" id="KW-1133">Transmembrane helix</keyword>
<evidence type="ECO:0000256" key="7">
    <source>
        <dbReference type="ARBA" id="ARBA00022989"/>
    </source>
</evidence>
<evidence type="ECO:0000256" key="9">
    <source>
        <dbReference type="ARBA" id="ARBA00023048"/>
    </source>
</evidence>
<comment type="similarity">
    <text evidence="4">Belongs to the channel forming colicin family.</text>
</comment>
<evidence type="ECO:0000256" key="10">
    <source>
        <dbReference type="ARBA" id="ARBA00023136"/>
    </source>
</evidence>
<evidence type="ECO:0000256" key="3">
    <source>
        <dbReference type="ARBA" id="ARBA00004370"/>
    </source>
</evidence>
<dbReference type="GO" id="GO:0016020">
    <property type="term" value="C:membrane"/>
    <property type="evidence" value="ECO:0007669"/>
    <property type="project" value="UniProtKB-SubCell"/>
</dbReference>
<evidence type="ECO:0000313" key="13">
    <source>
        <dbReference type="EMBL" id="QHM74073.1"/>
    </source>
</evidence>
<keyword evidence="8" id="KW-0044">Antibiotic</keyword>
<dbReference type="GO" id="GO:0031640">
    <property type="term" value="P:killing of cells of another organism"/>
    <property type="evidence" value="ECO:0007669"/>
    <property type="project" value="UniProtKB-KW"/>
</dbReference>